<gene>
    <name evidence="1" type="ORF">ACFPZF_35295</name>
</gene>
<name>A0ABW0VMR9_9ACTN</name>
<reference evidence="2" key="1">
    <citation type="journal article" date="2019" name="Int. J. Syst. Evol. Microbiol.">
        <title>The Global Catalogue of Microorganisms (GCM) 10K type strain sequencing project: providing services to taxonomists for standard genome sequencing and annotation.</title>
        <authorList>
            <consortium name="The Broad Institute Genomics Platform"/>
            <consortium name="The Broad Institute Genome Sequencing Center for Infectious Disease"/>
            <person name="Wu L."/>
            <person name="Ma J."/>
        </authorList>
    </citation>
    <scope>NUCLEOTIDE SEQUENCE [LARGE SCALE GENOMIC DNA]</scope>
    <source>
        <strain evidence="2">CGMCC 4.1622</strain>
    </source>
</reference>
<evidence type="ECO:0008006" key="3">
    <source>
        <dbReference type="Google" id="ProtNLM"/>
    </source>
</evidence>
<comment type="caution">
    <text evidence="1">The sequence shown here is derived from an EMBL/GenBank/DDBJ whole genome shotgun (WGS) entry which is preliminary data.</text>
</comment>
<dbReference type="RefSeq" id="WP_346148862.1">
    <property type="nucleotide sequence ID" value="NZ_BAAAUA010000057.1"/>
</dbReference>
<evidence type="ECO:0000313" key="1">
    <source>
        <dbReference type="EMBL" id="MFC5646593.1"/>
    </source>
</evidence>
<evidence type="ECO:0000313" key="2">
    <source>
        <dbReference type="Proteomes" id="UP001596066"/>
    </source>
</evidence>
<proteinExistence type="predicted"/>
<keyword evidence="2" id="KW-1185">Reference proteome</keyword>
<dbReference type="EMBL" id="JBHSOC010000106">
    <property type="protein sequence ID" value="MFC5646593.1"/>
    <property type="molecule type" value="Genomic_DNA"/>
</dbReference>
<dbReference type="Proteomes" id="UP001596066">
    <property type="component" value="Unassembled WGS sequence"/>
</dbReference>
<protein>
    <recommendedName>
        <fullName evidence="3">Type II toxin-antitoxin system HicA family toxin</fullName>
    </recommendedName>
</protein>
<sequence length="74" mass="8707">MRTTPATWAEADSWLAVLEQRGHLHRVETEPDGTRSIQRGRHSRPWTLHHPVLAVDFVEDLVREIRRRDTEATR</sequence>
<organism evidence="1 2">
    <name type="scientific">Kitasatospora cinereorecta</name>
    <dbReference type="NCBI Taxonomy" id="285560"/>
    <lineage>
        <taxon>Bacteria</taxon>
        <taxon>Bacillati</taxon>
        <taxon>Actinomycetota</taxon>
        <taxon>Actinomycetes</taxon>
        <taxon>Kitasatosporales</taxon>
        <taxon>Streptomycetaceae</taxon>
        <taxon>Kitasatospora</taxon>
    </lineage>
</organism>
<accession>A0ABW0VMR9</accession>